<dbReference type="InParanoid" id="A0A1S0UAF6"/>
<dbReference type="AlphaFoldDB" id="A0A1S0UAF6"/>
<name>A0A1S0UAF6_LOALO</name>
<dbReference type="EMBL" id="JH712090">
    <property type="protein sequence ID" value="EFO26850.1"/>
    <property type="molecule type" value="Genomic_DNA"/>
</dbReference>
<dbReference type="KEGG" id="loa:LOAG_01632"/>
<dbReference type="CTD" id="9939008"/>
<accession>A0A1S0UAF6</accession>
<proteinExistence type="predicted"/>
<evidence type="ECO:0000313" key="1">
    <source>
        <dbReference type="EMBL" id="EFO26850.1"/>
    </source>
</evidence>
<protein>
    <submittedName>
        <fullName evidence="1">Uncharacterized protein</fullName>
    </submittedName>
</protein>
<organism evidence="1">
    <name type="scientific">Loa loa</name>
    <name type="common">Eye worm</name>
    <name type="synonym">Filaria loa</name>
    <dbReference type="NCBI Taxonomy" id="7209"/>
    <lineage>
        <taxon>Eukaryota</taxon>
        <taxon>Metazoa</taxon>
        <taxon>Ecdysozoa</taxon>
        <taxon>Nematoda</taxon>
        <taxon>Chromadorea</taxon>
        <taxon>Rhabditida</taxon>
        <taxon>Spirurina</taxon>
        <taxon>Spiruromorpha</taxon>
        <taxon>Filarioidea</taxon>
        <taxon>Onchocercidae</taxon>
        <taxon>Loa</taxon>
    </lineage>
</organism>
<sequence>MLANVGKLFGRPVEKYDLDSVFVAANPCLMEADRKGNDFPVGANRQQNKAKTRLRRERLRGCRLKRLSDKRITSWCSGVIVDKTWWTTYNRFIYLLSGLAISCTDIGETLPIYHIQENPVKIQRPNVNVRSIPMTTFFEEFFTTINQCVTIIPDDPLRSENI</sequence>
<dbReference type="GeneID" id="9939008"/>
<gene>
    <name evidence="1" type="ORF">LOAG_01632</name>
</gene>
<dbReference type="RefSeq" id="XP_003137219.1">
    <property type="nucleotide sequence ID" value="XM_003137171.1"/>
</dbReference>
<reference evidence="1" key="1">
    <citation type="submission" date="2012-04" db="EMBL/GenBank/DDBJ databases">
        <title>The Genome Sequence of Loa loa.</title>
        <authorList>
            <consortium name="The Broad Institute Genome Sequencing Platform"/>
            <consortium name="Broad Institute Genome Sequencing Center for Infectious Disease"/>
            <person name="Nutman T.B."/>
            <person name="Fink D.L."/>
            <person name="Russ C."/>
            <person name="Young S."/>
            <person name="Zeng Q."/>
            <person name="Gargeya S."/>
            <person name="Alvarado L."/>
            <person name="Berlin A."/>
            <person name="Chapman S.B."/>
            <person name="Chen Z."/>
            <person name="Freedman E."/>
            <person name="Gellesch M."/>
            <person name="Goldberg J."/>
            <person name="Griggs A."/>
            <person name="Gujja S."/>
            <person name="Heilman E.R."/>
            <person name="Heiman D."/>
            <person name="Howarth C."/>
            <person name="Mehta T."/>
            <person name="Neiman D."/>
            <person name="Pearson M."/>
            <person name="Roberts A."/>
            <person name="Saif S."/>
            <person name="Shea T."/>
            <person name="Shenoy N."/>
            <person name="Sisk P."/>
            <person name="Stolte C."/>
            <person name="Sykes S."/>
            <person name="White J."/>
            <person name="Yandava C."/>
            <person name="Haas B."/>
            <person name="Henn M.R."/>
            <person name="Nusbaum C."/>
            <person name="Birren B."/>
        </authorList>
    </citation>
    <scope>NUCLEOTIDE SEQUENCE [LARGE SCALE GENOMIC DNA]</scope>
</reference>